<keyword evidence="6" id="KW-1185">Reference proteome</keyword>
<feature type="region of interest" description="Disordered" evidence="3">
    <location>
        <begin position="313"/>
        <end position="336"/>
    </location>
</feature>
<dbReference type="InterPro" id="IPR042769">
    <property type="entry name" value="SPATA6_fam"/>
</dbReference>
<dbReference type="Proteomes" id="UP000694397">
    <property type="component" value="Chromosome 5"/>
</dbReference>
<dbReference type="OrthoDB" id="5963614at2759"/>
<protein>
    <submittedName>
        <fullName evidence="5">Spermatogenesis associated 6-like</fullName>
    </submittedName>
</protein>
<reference evidence="5" key="3">
    <citation type="submission" date="2025-09" db="UniProtKB">
        <authorList>
            <consortium name="Ensembl"/>
        </authorList>
    </citation>
    <scope>IDENTIFICATION</scope>
</reference>
<keyword evidence="2" id="KW-0597">Phosphoprotein</keyword>
<evidence type="ECO:0000313" key="5">
    <source>
        <dbReference type="Ensembl" id="ENSSFOP00015029147.2"/>
    </source>
</evidence>
<reference evidence="5 6" key="1">
    <citation type="submission" date="2019-04" db="EMBL/GenBank/DDBJ databases">
        <authorList>
            <consortium name="Wellcome Sanger Institute Data Sharing"/>
        </authorList>
    </citation>
    <scope>NUCLEOTIDE SEQUENCE [LARGE SCALE GENOMIC DNA]</scope>
</reference>
<dbReference type="Ensembl" id="ENSSFOT00015029481.2">
    <property type="protein sequence ID" value="ENSSFOP00015029147.2"/>
    <property type="gene ID" value="ENSSFOG00015018726.2"/>
</dbReference>
<evidence type="ECO:0000313" key="6">
    <source>
        <dbReference type="Proteomes" id="UP000694397"/>
    </source>
</evidence>
<dbReference type="PANTHER" id="PTHR16435:SF5">
    <property type="entry name" value="SPERMATOGENESIS ASSOCIATED 6-LIKE PROTEIN"/>
    <property type="match status" value="1"/>
</dbReference>
<sequence>MCEKAVRVVAELHLRAVTCPGVFLPDKDDLYLSVCLMGQYKKSECVSPLFPLVFEEKMRFEKIFKHVSDPAEVAELLEHETVKIELIQLIPPVGESLAHIEQDVRQFLFPEPKLVPPSPGVDREVLMMRASNFPGIAPRLEFSTRTTIRDCPLTAEKRVFPNVLLSSSSRRSCGRKTQVPRSKATSAARRRPSCGAVGCGKRQPQTPRCHSPGWHASARDGSRGARLLSKSASGLDFLNDDAEDATTRVGRSRLERWSPPGPERPLSPPALKISHRESMSRNGFRTGPPHIWDVVHERVQRLLNTSRAMRQLSNGSVESEVDDVMRRSITPQPRLP</sequence>
<dbReference type="GO" id="GO:0120212">
    <property type="term" value="C:sperm head-tail coupling apparatus"/>
    <property type="evidence" value="ECO:0007669"/>
    <property type="project" value="InterPro"/>
</dbReference>
<evidence type="ECO:0000259" key="4">
    <source>
        <dbReference type="Pfam" id="PF14909"/>
    </source>
</evidence>
<dbReference type="InterPro" id="IPR032732">
    <property type="entry name" value="SPATA6_N"/>
</dbReference>
<dbReference type="GeneID" id="108938705"/>
<feature type="region of interest" description="Disordered" evidence="3">
    <location>
        <begin position="170"/>
        <end position="222"/>
    </location>
</feature>
<dbReference type="RefSeq" id="XP_029107618.1">
    <property type="nucleotide sequence ID" value="XM_029251785.1"/>
</dbReference>
<evidence type="ECO:0000256" key="2">
    <source>
        <dbReference type="ARBA" id="ARBA00022553"/>
    </source>
</evidence>
<evidence type="ECO:0000256" key="1">
    <source>
        <dbReference type="ARBA" id="ARBA00006215"/>
    </source>
</evidence>
<dbReference type="Pfam" id="PF14909">
    <property type="entry name" value="SPATA6"/>
    <property type="match status" value="1"/>
</dbReference>
<reference evidence="5" key="2">
    <citation type="submission" date="2025-08" db="UniProtKB">
        <authorList>
            <consortium name="Ensembl"/>
        </authorList>
    </citation>
    <scope>IDENTIFICATION</scope>
</reference>
<evidence type="ECO:0000256" key="3">
    <source>
        <dbReference type="SAM" id="MobiDB-lite"/>
    </source>
</evidence>
<organism evidence="5 6">
    <name type="scientific">Scleropages formosus</name>
    <name type="common">Asian bonytongue</name>
    <name type="synonym">Osteoglossum formosum</name>
    <dbReference type="NCBI Taxonomy" id="113540"/>
    <lineage>
        <taxon>Eukaryota</taxon>
        <taxon>Metazoa</taxon>
        <taxon>Chordata</taxon>
        <taxon>Craniata</taxon>
        <taxon>Vertebrata</taxon>
        <taxon>Euteleostomi</taxon>
        <taxon>Actinopterygii</taxon>
        <taxon>Neopterygii</taxon>
        <taxon>Teleostei</taxon>
        <taxon>Osteoglossocephala</taxon>
        <taxon>Osteoglossomorpha</taxon>
        <taxon>Osteoglossiformes</taxon>
        <taxon>Osteoglossidae</taxon>
        <taxon>Scleropages</taxon>
    </lineage>
</organism>
<dbReference type="GeneTree" id="ENSGT00530000063821"/>
<dbReference type="CTD" id="55064"/>
<accession>A0A8C9SAC9</accession>
<dbReference type="AlphaFoldDB" id="A0A8C9SAC9"/>
<dbReference type="PANTHER" id="PTHR16435">
    <property type="entry name" value="SPERMATOGENESIS-ASSOCIATED PROTEIN 6 SPATA6"/>
    <property type="match status" value="1"/>
</dbReference>
<name>A0A8C9SAC9_SCLFO</name>
<feature type="compositionally biased region" description="Pro residues" evidence="3">
    <location>
        <begin position="259"/>
        <end position="268"/>
    </location>
</feature>
<dbReference type="GO" id="GO:0007283">
    <property type="term" value="P:spermatogenesis"/>
    <property type="evidence" value="ECO:0007669"/>
    <property type="project" value="InterPro"/>
</dbReference>
<comment type="similarity">
    <text evidence="1">Belongs to the SPATA6 family.</text>
</comment>
<gene>
    <name evidence="5" type="primary">spata6l</name>
</gene>
<dbReference type="GO" id="GO:0032027">
    <property type="term" value="F:myosin light chain binding"/>
    <property type="evidence" value="ECO:0007669"/>
    <property type="project" value="InterPro"/>
</dbReference>
<feature type="domain" description="Spermatogenesis-associated protein 6 N-terminal" evidence="4">
    <location>
        <begin position="11"/>
        <end position="148"/>
    </location>
</feature>
<proteinExistence type="inferred from homology"/>
<feature type="region of interest" description="Disordered" evidence="3">
    <location>
        <begin position="244"/>
        <end position="270"/>
    </location>
</feature>